<accession>A0A1G2PSW5</accession>
<comment type="caution">
    <text evidence="1">The sequence shown here is derived from an EMBL/GenBank/DDBJ whole genome shotgun (WGS) entry which is preliminary data.</text>
</comment>
<reference evidence="1 2" key="1">
    <citation type="journal article" date="2016" name="Nat. Commun.">
        <title>Thousands of microbial genomes shed light on interconnected biogeochemical processes in an aquifer system.</title>
        <authorList>
            <person name="Anantharaman K."/>
            <person name="Brown C.T."/>
            <person name="Hug L.A."/>
            <person name="Sharon I."/>
            <person name="Castelle C.J."/>
            <person name="Probst A.J."/>
            <person name="Thomas B.C."/>
            <person name="Singh A."/>
            <person name="Wilkins M.J."/>
            <person name="Karaoz U."/>
            <person name="Brodie E.L."/>
            <person name="Williams K.H."/>
            <person name="Hubbard S.S."/>
            <person name="Banfield J.F."/>
        </authorList>
    </citation>
    <scope>NUCLEOTIDE SEQUENCE [LARGE SCALE GENOMIC DNA]</scope>
</reference>
<gene>
    <name evidence="1" type="ORF">A3A97_02040</name>
</gene>
<dbReference type="AlphaFoldDB" id="A0A1G2PSW5"/>
<dbReference type="EMBL" id="MHSW01000031">
    <property type="protein sequence ID" value="OHA50682.1"/>
    <property type="molecule type" value="Genomic_DNA"/>
</dbReference>
<dbReference type="Proteomes" id="UP000176951">
    <property type="component" value="Unassembled WGS sequence"/>
</dbReference>
<sequence length="63" mass="7382">MSEIEPRHVNYFDKQSNLLYKMHEIQRAVNNYIIRSTEVRNEHSLSYGAQIKQLTGMSKKGAQ</sequence>
<name>A0A1G2PSW5_9BACT</name>
<organism evidence="1 2">
    <name type="scientific">Candidatus Terrybacteria bacterium RIFCSPLOWO2_01_FULL_40_23</name>
    <dbReference type="NCBI Taxonomy" id="1802366"/>
    <lineage>
        <taxon>Bacteria</taxon>
        <taxon>Candidatus Terryibacteriota</taxon>
    </lineage>
</organism>
<evidence type="ECO:0000313" key="1">
    <source>
        <dbReference type="EMBL" id="OHA50682.1"/>
    </source>
</evidence>
<proteinExistence type="predicted"/>
<protein>
    <submittedName>
        <fullName evidence="1">Uncharacterized protein</fullName>
    </submittedName>
</protein>
<evidence type="ECO:0000313" key="2">
    <source>
        <dbReference type="Proteomes" id="UP000176951"/>
    </source>
</evidence>